<sequence length="136" mass="15654">PWNEEIPVSCHVRECDMVSRWQVETPRDAYQVDETKYKTSKRIIETRGVEEIHTEQVHEQFGPAAISGRLISSRDFIQVSFSRHSISLPLVNGIKMVLLIHYIHSLLLRSSARRLLIVVGEEPEEFACPSRRSSLV</sequence>
<dbReference type="Proteomes" id="UP001328107">
    <property type="component" value="Unassembled WGS sequence"/>
</dbReference>
<feature type="non-terminal residue" evidence="1">
    <location>
        <position position="1"/>
    </location>
</feature>
<evidence type="ECO:0000313" key="2">
    <source>
        <dbReference type="Proteomes" id="UP001328107"/>
    </source>
</evidence>
<evidence type="ECO:0000313" key="1">
    <source>
        <dbReference type="EMBL" id="GMR33995.1"/>
    </source>
</evidence>
<comment type="caution">
    <text evidence="1">The sequence shown here is derived from an EMBL/GenBank/DDBJ whole genome shotgun (WGS) entry which is preliminary data.</text>
</comment>
<dbReference type="AlphaFoldDB" id="A0AAN5C7T9"/>
<reference evidence="2" key="1">
    <citation type="submission" date="2022-10" db="EMBL/GenBank/DDBJ databases">
        <title>Genome assembly of Pristionchus species.</title>
        <authorList>
            <person name="Yoshida K."/>
            <person name="Sommer R.J."/>
        </authorList>
    </citation>
    <scope>NUCLEOTIDE SEQUENCE [LARGE SCALE GENOMIC DNA]</scope>
    <source>
        <strain evidence="2">RS5460</strain>
    </source>
</reference>
<gene>
    <name evidence="1" type="ORF">PMAYCL1PPCAC_04190</name>
</gene>
<accession>A0AAN5C7T9</accession>
<organism evidence="1 2">
    <name type="scientific">Pristionchus mayeri</name>
    <dbReference type="NCBI Taxonomy" id="1317129"/>
    <lineage>
        <taxon>Eukaryota</taxon>
        <taxon>Metazoa</taxon>
        <taxon>Ecdysozoa</taxon>
        <taxon>Nematoda</taxon>
        <taxon>Chromadorea</taxon>
        <taxon>Rhabditida</taxon>
        <taxon>Rhabditina</taxon>
        <taxon>Diplogasteromorpha</taxon>
        <taxon>Diplogasteroidea</taxon>
        <taxon>Neodiplogasteridae</taxon>
        <taxon>Pristionchus</taxon>
    </lineage>
</organism>
<dbReference type="EMBL" id="BTRK01000001">
    <property type="protein sequence ID" value="GMR33995.1"/>
    <property type="molecule type" value="Genomic_DNA"/>
</dbReference>
<proteinExistence type="predicted"/>
<protein>
    <submittedName>
        <fullName evidence="1">Uncharacterized protein</fullName>
    </submittedName>
</protein>
<keyword evidence="2" id="KW-1185">Reference proteome</keyword>
<name>A0AAN5C7T9_9BILA</name>